<dbReference type="InterPro" id="IPR000524">
    <property type="entry name" value="Tscrpt_reg_HTH_GntR"/>
</dbReference>
<evidence type="ECO:0000259" key="5">
    <source>
        <dbReference type="PROSITE" id="PS50949"/>
    </source>
</evidence>
<keyword evidence="7" id="KW-1185">Reference proteome</keyword>
<keyword evidence="2" id="KW-0805">Transcription regulation</keyword>
<dbReference type="SUPFAM" id="SSF64288">
    <property type="entry name" value="Chorismate lyase-like"/>
    <property type="match status" value="1"/>
</dbReference>
<dbReference type="InterPro" id="IPR050679">
    <property type="entry name" value="Bact_HTH_transcr_reg"/>
</dbReference>
<evidence type="ECO:0000313" key="7">
    <source>
        <dbReference type="Proteomes" id="UP000249522"/>
    </source>
</evidence>
<evidence type="ECO:0000256" key="1">
    <source>
        <dbReference type="ARBA" id="ARBA00022491"/>
    </source>
</evidence>
<dbReference type="AlphaFoldDB" id="A0A2W1L9F1"/>
<dbReference type="RefSeq" id="WP_111146611.1">
    <property type="nucleotide sequence ID" value="NZ_QKRB01000043.1"/>
</dbReference>
<dbReference type="FunFam" id="3.40.1410.10:FF:000008">
    <property type="entry name" value="Transcriptional regulator, GntR family"/>
    <property type="match status" value="1"/>
</dbReference>
<dbReference type="Proteomes" id="UP000249522">
    <property type="component" value="Unassembled WGS sequence"/>
</dbReference>
<accession>A0A2W1L9F1</accession>
<dbReference type="Pfam" id="PF07702">
    <property type="entry name" value="UTRA"/>
    <property type="match status" value="1"/>
</dbReference>
<sequence>MAVKYKEIADALEQEIRSGKYDAARKLPTEEELITQFGVSRNTVRRAVNQLVNRGYIYQVQGSGMFLRDKSATDYINLGSLRGLTKDLSPDRIHTEVLDLHTMEAGSETAGRLNCEAGTMLYYIKRLRLVDEEPFSIEISCFNKNIVPYLNKDIASSSIYSYLIDDLKLSIGFADKVITSDQIGVVNAGLLQVKALDPALIVENTVCLTNGTVFEYSQSIFHYKKAKLLNRISFK</sequence>
<dbReference type="InterPro" id="IPR028978">
    <property type="entry name" value="Chorismate_lyase_/UTRA_dom_sf"/>
</dbReference>
<keyword evidence="3" id="KW-0238">DNA-binding</keyword>
<dbReference type="Gene3D" id="1.10.10.10">
    <property type="entry name" value="Winged helix-like DNA-binding domain superfamily/Winged helix DNA-binding domain"/>
    <property type="match status" value="1"/>
</dbReference>
<protein>
    <submittedName>
        <fullName evidence="6">GntR family transcriptional regulator</fullName>
    </submittedName>
</protein>
<dbReference type="Gene3D" id="3.40.1410.10">
    <property type="entry name" value="Chorismate lyase-like"/>
    <property type="match status" value="1"/>
</dbReference>
<dbReference type="InterPro" id="IPR036390">
    <property type="entry name" value="WH_DNA-bd_sf"/>
</dbReference>
<gene>
    <name evidence="6" type="ORF">DNH61_10475</name>
</gene>
<dbReference type="GO" id="GO:0045892">
    <property type="term" value="P:negative regulation of DNA-templated transcription"/>
    <property type="evidence" value="ECO:0007669"/>
    <property type="project" value="TreeGrafter"/>
</dbReference>
<dbReference type="GO" id="GO:0003677">
    <property type="term" value="F:DNA binding"/>
    <property type="evidence" value="ECO:0007669"/>
    <property type="project" value="UniProtKB-KW"/>
</dbReference>
<dbReference type="SUPFAM" id="SSF46785">
    <property type="entry name" value="Winged helix' DNA-binding domain"/>
    <property type="match status" value="1"/>
</dbReference>
<reference evidence="6 7" key="1">
    <citation type="submission" date="2018-06" db="EMBL/GenBank/DDBJ databases">
        <title>Paenibacillus imtechensis sp. nov.</title>
        <authorList>
            <person name="Pinnaka A.K."/>
            <person name="Singh H."/>
            <person name="Kaur M."/>
        </authorList>
    </citation>
    <scope>NUCLEOTIDE SEQUENCE [LARGE SCALE GENOMIC DNA]</scope>
    <source>
        <strain evidence="6 7">SMB1</strain>
    </source>
</reference>
<keyword evidence="1" id="KW-0678">Repressor</keyword>
<evidence type="ECO:0000256" key="4">
    <source>
        <dbReference type="ARBA" id="ARBA00023163"/>
    </source>
</evidence>
<evidence type="ECO:0000256" key="2">
    <source>
        <dbReference type="ARBA" id="ARBA00023015"/>
    </source>
</evidence>
<keyword evidence="4" id="KW-0804">Transcription</keyword>
<evidence type="ECO:0000256" key="3">
    <source>
        <dbReference type="ARBA" id="ARBA00023125"/>
    </source>
</evidence>
<dbReference type="PROSITE" id="PS50949">
    <property type="entry name" value="HTH_GNTR"/>
    <property type="match status" value="1"/>
</dbReference>
<dbReference type="SMART" id="SM00345">
    <property type="entry name" value="HTH_GNTR"/>
    <property type="match status" value="1"/>
</dbReference>
<dbReference type="SMART" id="SM00866">
    <property type="entry name" value="UTRA"/>
    <property type="match status" value="1"/>
</dbReference>
<dbReference type="InterPro" id="IPR011663">
    <property type="entry name" value="UTRA"/>
</dbReference>
<dbReference type="GO" id="GO:0003700">
    <property type="term" value="F:DNA-binding transcription factor activity"/>
    <property type="evidence" value="ECO:0007669"/>
    <property type="project" value="InterPro"/>
</dbReference>
<evidence type="ECO:0000313" key="6">
    <source>
        <dbReference type="EMBL" id="PZD95866.1"/>
    </source>
</evidence>
<dbReference type="PANTHER" id="PTHR44846">
    <property type="entry name" value="MANNOSYL-D-GLYCERATE TRANSPORT/METABOLISM SYSTEM REPRESSOR MNGR-RELATED"/>
    <property type="match status" value="1"/>
</dbReference>
<feature type="domain" description="HTH gntR-type" evidence="5">
    <location>
        <begin position="2"/>
        <end position="70"/>
    </location>
</feature>
<dbReference type="EMBL" id="QKRB01000043">
    <property type="protein sequence ID" value="PZD95866.1"/>
    <property type="molecule type" value="Genomic_DNA"/>
</dbReference>
<dbReference type="CDD" id="cd07377">
    <property type="entry name" value="WHTH_GntR"/>
    <property type="match status" value="1"/>
</dbReference>
<dbReference type="PRINTS" id="PR00035">
    <property type="entry name" value="HTHGNTR"/>
</dbReference>
<dbReference type="Pfam" id="PF00392">
    <property type="entry name" value="GntR"/>
    <property type="match status" value="1"/>
</dbReference>
<proteinExistence type="predicted"/>
<organism evidence="6 7">
    <name type="scientific">Paenibacillus sambharensis</name>
    <dbReference type="NCBI Taxonomy" id="1803190"/>
    <lineage>
        <taxon>Bacteria</taxon>
        <taxon>Bacillati</taxon>
        <taxon>Bacillota</taxon>
        <taxon>Bacilli</taxon>
        <taxon>Bacillales</taxon>
        <taxon>Paenibacillaceae</taxon>
        <taxon>Paenibacillus</taxon>
    </lineage>
</organism>
<dbReference type="PANTHER" id="PTHR44846:SF4">
    <property type="entry name" value="HTH GNTR-TYPE DOMAIN-CONTAINING PROTEIN"/>
    <property type="match status" value="1"/>
</dbReference>
<dbReference type="InterPro" id="IPR036388">
    <property type="entry name" value="WH-like_DNA-bd_sf"/>
</dbReference>
<comment type="caution">
    <text evidence="6">The sequence shown here is derived from an EMBL/GenBank/DDBJ whole genome shotgun (WGS) entry which is preliminary data.</text>
</comment>
<name>A0A2W1L9F1_9BACL</name>
<dbReference type="OrthoDB" id="2141316at2"/>